<dbReference type="PANTHER" id="PTHR17609:SF3">
    <property type="entry name" value="SAP DOMAIN-CONTAINING PROTEIN"/>
    <property type="match status" value="1"/>
</dbReference>
<feature type="compositionally biased region" description="Polar residues" evidence="7">
    <location>
        <begin position="286"/>
        <end position="297"/>
    </location>
</feature>
<dbReference type="SMART" id="SM00249">
    <property type="entry name" value="PHD"/>
    <property type="match status" value="1"/>
</dbReference>
<sequence length="1764" mass="199566">MEIPSRLDAYNSRLAATNNSMHRVCKDYGVNFVQWCWGPINGVNGKVHRHMICRDGVHLSRQGARVMAKAISATIPEFRRRARVHGEQTASLDKKKVERVAAKKTALVPTNSDIVTIEVGDGISVAVAAQHLIYRRSQTPTEPCRSPSNQKKKEKKKKTKSVSKTDREFNSIEDEASFWEENMRKSESKDEGTHTDGTDGTRGNDSDNERQDTSRRRDRFVKHVESRACGYQDESMVSDDDASARTYRTGEDEDVTSRASGEESNGSKAKVSDEKRVGNDNIGDDVTTQSPGGSDSFGDNRSEPTDCDGDSERETKASDDKGCDDSEGVRSSHEGADSEDELDRRTRNDGRESDSDEEYIRDDAGDQRSEEIASDERSRPDTTRHSDGADSGNDDVNSKEDSAMNPDREYGSDGHTGDDAERESQGFGDGAESGNDDEKGTGSNEESAMNPDREYRSDGHTGDDAERESQGFDNFENRQGRTFRKAYERKECPECGQDMLKININRHMKSKHAMNIQKSGVLVDIVKCIFLVRKTSKGVDYPIHVQRKLHDSSPVIFCESKQCMIEIGIARNSNLRSYQCEHLKRVDSCDMHPQFVNLSDFSLNELSKDGPHCVISGRTLKKVKELHTGANENGVPLIVQFPGKKDSRFQHFSVYNKGIDYYARLGRCIVTYDSKEASLSCGCCRQSRSCVHKAICLWYLNECMTIPDINLEDDGGAFVGDVIYPPTDGDTIKSMCDYIQKHKCVPWPVPTAYMRKGGNYPREFIPAEKDCSSCGNELSQPIKITDKASILSSEGILKGVITYCKVCTECHMPFRYQEYVDGVHNFNDIFLISLELLDRLEKGLECSIALGRHTELISKQLNIDIRPQNIINAFMHFQSMCKRMYHFNCVICGYHPEVVILDVDKKGAFRCNISDVELPDESEESDIEDCDLFWDDVEKNMLATGFLGQDVNNPYDVGPSYTHWSPYIGRNTRSDTRILNTEHRKVHRGSRLLKRECREFTQERLIEILYNSNLTYIRQIGIDVGLRGVSKMTKIDIIRKIRDTLSKDDTKFDKLFTKLQGSSGGWASMVCPHGIVYAIKFLLRAESPRDIVDLVQSMKHTPNVVVVDMANMVAAHGNKRFPGMFHPHNGMLAEPSSDNLRLVKSDDFVVNLPWIAEHKERHDTSGNVHPVTGSNEHYCLFDRLHEGNVKGEFEILRRVRFVPELCGKLNTQAQEQLHSEINKNNYFLNQMTPVKYIFLFRSIVDLRNREKNRIQLAKVQKNMGSPVTLDEFGRLGVTFAGTPMTDRNRNEHQEETNQEDPKSPSSAPTDLGDVPSRGKKRTQAEPQKPPSTRNKRRKKPDMWLPHLHLTENERAILLERRWLNDLIINAGQEILKASMPVGGLQNTLLMQSTGFEPVLSEFVQIVNLTNSHWVLISNIGVPEPHIRLYDSSTNARKRYPLDMIKAAACLLQTKESSIIVNVMNVTQQNDGSSCGVFALAFAATLCAGQDPTKMHYDENTMWTELIDNLNNLEMLPFGIKGTNRVARPKRISLIREGIFCTCRRPDDGNKMAECKFCKEWFHQACEGPFTRRDFYCSFCSRRFDKRKVAASNDRMNGVDSYRALQRFKKRYGIHKWHAEAERMYKFVNDTALNGAFPDADRKLAVTEKLPEHLGANIKGITITRPDDPSVGFNFIYIRGPKHLTLISLYETLVHEMAHAKYCMDGGRSASHNKAYKRVGKNIIEVLNANSHRMPVSGVANCKLHPRIFEAKTKGHFDGMGVKRP</sequence>
<dbReference type="GO" id="GO:0006508">
    <property type="term" value="P:proteolysis"/>
    <property type="evidence" value="ECO:0007669"/>
    <property type="project" value="UniProtKB-KW"/>
</dbReference>
<dbReference type="SUPFAM" id="SSF52266">
    <property type="entry name" value="SGNH hydrolase"/>
    <property type="match status" value="1"/>
</dbReference>
<dbReference type="Gene3D" id="3.30.40.10">
    <property type="entry name" value="Zinc/RING finger domain, C3HC4 (zinc finger)"/>
    <property type="match status" value="1"/>
</dbReference>
<keyword evidence="2" id="KW-0645">Protease</keyword>
<dbReference type="GO" id="GO:0008234">
    <property type="term" value="F:cysteine-type peptidase activity"/>
    <property type="evidence" value="ECO:0007669"/>
    <property type="project" value="InterPro"/>
</dbReference>
<feature type="compositionally biased region" description="Basic residues" evidence="7">
    <location>
        <begin position="150"/>
        <end position="161"/>
    </location>
</feature>
<feature type="compositionally biased region" description="Polar residues" evidence="7">
    <location>
        <begin position="137"/>
        <end position="149"/>
    </location>
</feature>
<dbReference type="Proteomes" id="UP001152320">
    <property type="component" value="Chromosome 20"/>
</dbReference>
<dbReference type="SUPFAM" id="SSF57903">
    <property type="entry name" value="FYVE/PHD zinc finger"/>
    <property type="match status" value="1"/>
</dbReference>
<evidence type="ECO:0000313" key="9">
    <source>
        <dbReference type="EMBL" id="KAJ8023112.1"/>
    </source>
</evidence>
<feature type="compositionally biased region" description="Basic and acidic residues" evidence="7">
    <location>
        <begin position="451"/>
        <end position="480"/>
    </location>
</feature>
<dbReference type="GO" id="GO:0008270">
    <property type="term" value="F:zinc ion binding"/>
    <property type="evidence" value="ECO:0007669"/>
    <property type="project" value="UniProtKB-KW"/>
</dbReference>
<evidence type="ECO:0000256" key="7">
    <source>
        <dbReference type="SAM" id="MobiDB-lite"/>
    </source>
</evidence>
<dbReference type="InterPro" id="IPR036514">
    <property type="entry name" value="SGNH_hydro_sf"/>
</dbReference>
<dbReference type="PANTHER" id="PTHR17609">
    <property type="entry name" value="HMG DOMAIN-CONTAINING PROTEIN 3"/>
    <property type="match status" value="1"/>
</dbReference>
<evidence type="ECO:0000256" key="2">
    <source>
        <dbReference type="ARBA" id="ARBA00022670"/>
    </source>
</evidence>
<evidence type="ECO:0000256" key="3">
    <source>
        <dbReference type="ARBA" id="ARBA00022723"/>
    </source>
</evidence>
<keyword evidence="5" id="KW-0378">Hydrolase</keyword>
<dbReference type="Gene3D" id="3.40.50.1110">
    <property type="entry name" value="SGNH hydrolase"/>
    <property type="match status" value="1"/>
</dbReference>
<protein>
    <submittedName>
        <fullName evidence="9">HMG domain-containing protein 3</fullName>
    </submittedName>
</protein>
<dbReference type="InterPro" id="IPR001965">
    <property type="entry name" value="Znf_PHD"/>
</dbReference>
<dbReference type="InterPro" id="IPR040648">
    <property type="entry name" value="HMGXB3_CxC4"/>
</dbReference>
<dbReference type="EMBL" id="JAIZAY010000020">
    <property type="protein sequence ID" value="KAJ8023112.1"/>
    <property type="molecule type" value="Genomic_DNA"/>
</dbReference>
<feature type="compositionally biased region" description="Basic and acidic residues" evidence="7">
    <location>
        <begin position="361"/>
        <end position="388"/>
    </location>
</feature>
<feature type="compositionally biased region" description="Basic and acidic residues" evidence="7">
    <location>
        <begin position="181"/>
        <end position="226"/>
    </location>
</feature>
<evidence type="ECO:0000256" key="1">
    <source>
        <dbReference type="ARBA" id="ARBA00005234"/>
    </source>
</evidence>
<dbReference type="Pfam" id="PF02902">
    <property type="entry name" value="Peptidase_C48"/>
    <property type="match status" value="1"/>
</dbReference>
<dbReference type="Gene3D" id="3.40.395.10">
    <property type="entry name" value="Adenoviral Proteinase, Chain A"/>
    <property type="match status" value="1"/>
</dbReference>
<comment type="caution">
    <text evidence="9">The sequence shown here is derived from an EMBL/GenBank/DDBJ whole genome shotgun (WGS) entry which is preliminary data.</text>
</comment>
<organism evidence="9 10">
    <name type="scientific">Holothuria leucospilota</name>
    <name type="common">Black long sea cucumber</name>
    <name type="synonym">Mertensiothuria leucospilota</name>
    <dbReference type="NCBI Taxonomy" id="206669"/>
    <lineage>
        <taxon>Eukaryota</taxon>
        <taxon>Metazoa</taxon>
        <taxon>Echinodermata</taxon>
        <taxon>Eleutherozoa</taxon>
        <taxon>Echinozoa</taxon>
        <taxon>Holothuroidea</taxon>
        <taxon>Aspidochirotacea</taxon>
        <taxon>Aspidochirotida</taxon>
        <taxon>Holothuriidae</taxon>
        <taxon>Holothuria</taxon>
    </lineage>
</organism>
<keyword evidence="4" id="KW-0863">Zinc-finger</keyword>
<feature type="domain" description="Zinc finger PHD-type" evidence="8">
    <location>
        <begin position="1539"/>
        <end position="1580"/>
    </location>
</feature>
<dbReference type="InterPro" id="IPR038765">
    <property type="entry name" value="Papain-like_cys_pep_sf"/>
</dbReference>
<evidence type="ECO:0000259" key="8">
    <source>
        <dbReference type="SMART" id="SM00249"/>
    </source>
</evidence>
<keyword evidence="10" id="KW-1185">Reference proteome</keyword>
<evidence type="ECO:0000256" key="6">
    <source>
        <dbReference type="ARBA" id="ARBA00022833"/>
    </source>
</evidence>
<dbReference type="InterPro" id="IPR011011">
    <property type="entry name" value="Znf_FYVE_PHD"/>
</dbReference>
<feature type="compositionally biased region" description="Basic and acidic residues" evidence="7">
    <location>
        <begin position="396"/>
        <end position="424"/>
    </location>
</feature>
<feature type="compositionally biased region" description="Basic and acidic residues" evidence="7">
    <location>
        <begin position="1286"/>
        <end position="1302"/>
    </location>
</feature>
<proteinExistence type="inferred from homology"/>
<feature type="region of interest" description="Disordered" evidence="7">
    <location>
        <begin position="137"/>
        <end position="480"/>
    </location>
</feature>
<feature type="compositionally biased region" description="Basic and acidic residues" evidence="7">
    <location>
        <begin position="298"/>
        <end position="353"/>
    </location>
</feature>
<keyword evidence="3" id="KW-0479">Metal-binding</keyword>
<name>A0A9Q0YMW5_HOLLE</name>
<comment type="similarity">
    <text evidence="1">Belongs to the peptidase C48 family.</text>
</comment>
<dbReference type="InterPro" id="IPR039598">
    <property type="entry name" value="HMGXB3"/>
</dbReference>
<evidence type="ECO:0000313" key="10">
    <source>
        <dbReference type="Proteomes" id="UP001152320"/>
    </source>
</evidence>
<dbReference type="InterPro" id="IPR013083">
    <property type="entry name" value="Znf_RING/FYVE/PHD"/>
</dbReference>
<gene>
    <name evidence="9" type="ORF">HOLleu_38197</name>
</gene>
<keyword evidence="6" id="KW-0862">Zinc</keyword>
<accession>A0A9Q0YMW5</accession>
<reference evidence="9" key="1">
    <citation type="submission" date="2021-10" db="EMBL/GenBank/DDBJ databases">
        <title>Tropical sea cucumber genome reveals ecological adaptation and Cuvierian tubules defense mechanism.</title>
        <authorList>
            <person name="Chen T."/>
        </authorList>
    </citation>
    <scope>NUCLEOTIDE SEQUENCE</scope>
    <source>
        <strain evidence="9">Nanhai2018</strain>
        <tissue evidence="9">Muscle</tissue>
    </source>
</reference>
<dbReference type="Pfam" id="PF18717">
    <property type="entry name" value="CxC4"/>
    <property type="match status" value="1"/>
</dbReference>
<feature type="region of interest" description="Disordered" evidence="7">
    <location>
        <begin position="1278"/>
        <end position="1345"/>
    </location>
</feature>
<dbReference type="OrthoDB" id="8948380at2759"/>
<dbReference type="SUPFAM" id="SSF54001">
    <property type="entry name" value="Cysteine proteinases"/>
    <property type="match status" value="1"/>
</dbReference>
<dbReference type="InterPro" id="IPR003653">
    <property type="entry name" value="Peptidase_C48_C"/>
</dbReference>
<evidence type="ECO:0000256" key="5">
    <source>
        <dbReference type="ARBA" id="ARBA00022801"/>
    </source>
</evidence>
<feature type="compositionally biased region" description="Polar residues" evidence="7">
    <location>
        <begin position="257"/>
        <end position="267"/>
    </location>
</feature>
<evidence type="ECO:0000256" key="4">
    <source>
        <dbReference type="ARBA" id="ARBA00022771"/>
    </source>
</evidence>